<reference evidence="1 2" key="1">
    <citation type="journal article" date="2019" name="Int. J. Syst. Evol. Microbiol.">
        <title>The Global Catalogue of Microorganisms (GCM) 10K type strain sequencing project: providing services to taxonomists for standard genome sequencing and annotation.</title>
        <authorList>
            <consortium name="The Broad Institute Genomics Platform"/>
            <consortium name="The Broad Institute Genome Sequencing Center for Infectious Disease"/>
            <person name="Wu L."/>
            <person name="Ma J."/>
        </authorList>
    </citation>
    <scope>NUCLEOTIDE SEQUENCE [LARGE SCALE GENOMIC DNA]</scope>
    <source>
        <strain evidence="1 2">JCM 30072</strain>
    </source>
</reference>
<name>A0ABD5W1P8_9EURY</name>
<dbReference type="PANTHER" id="PTHR12697:SF5">
    <property type="entry name" value="DEOXYHYPUSINE HYDROXYLASE"/>
    <property type="match status" value="1"/>
</dbReference>
<evidence type="ECO:0000313" key="2">
    <source>
        <dbReference type="Proteomes" id="UP001596445"/>
    </source>
</evidence>
<dbReference type="RefSeq" id="WP_382184705.1">
    <property type="nucleotide sequence ID" value="NZ_JBHSZI010000001.1"/>
</dbReference>
<sequence>MPSLAERLADEDEFYYVRARAAEALGYVALDDPETVATPETLAELRVGLSFDEPEVKEKLAKALEYVALGQPERLKHQILRLAAHLDDDSELVRYHLCTAVTVVGCEHPESLADCRDELVARLGDDNVYVRGRAAEALGLLALSEKIDSPSIEKSLTALEDDEEPFVTDRAQFAIKSLTEQSDSADSLEKIGTIPMIRDETDTILKEITTPDTEGVCSHCGLALPEHGPPMCPRCGAPR</sequence>
<accession>A0ABD5W1P8</accession>
<dbReference type="PANTHER" id="PTHR12697">
    <property type="entry name" value="PBS LYASE HEAT-LIKE PROTEIN"/>
    <property type="match status" value="1"/>
</dbReference>
<gene>
    <name evidence="1" type="ORF">ACFQQG_06630</name>
</gene>
<dbReference type="EMBL" id="JBHSZI010000001">
    <property type="protein sequence ID" value="MFC7057902.1"/>
    <property type="molecule type" value="Genomic_DNA"/>
</dbReference>
<dbReference type="InterPro" id="IPR016024">
    <property type="entry name" value="ARM-type_fold"/>
</dbReference>
<dbReference type="Proteomes" id="UP001596445">
    <property type="component" value="Unassembled WGS sequence"/>
</dbReference>
<organism evidence="1 2">
    <name type="scientific">Halovenus salina</name>
    <dbReference type="NCBI Taxonomy" id="1510225"/>
    <lineage>
        <taxon>Archaea</taxon>
        <taxon>Methanobacteriati</taxon>
        <taxon>Methanobacteriota</taxon>
        <taxon>Stenosarchaea group</taxon>
        <taxon>Halobacteria</taxon>
        <taxon>Halobacteriales</taxon>
        <taxon>Haloarculaceae</taxon>
        <taxon>Halovenus</taxon>
    </lineage>
</organism>
<evidence type="ECO:0000313" key="1">
    <source>
        <dbReference type="EMBL" id="MFC7057902.1"/>
    </source>
</evidence>
<dbReference type="Pfam" id="PF13646">
    <property type="entry name" value="HEAT_2"/>
    <property type="match status" value="2"/>
</dbReference>
<dbReference type="Gene3D" id="1.25.10.10">
    <property type="entry name" value="Leucine-rich Repeat Variant"/>
    <property type="match status" value="1"/>
</dbReference>
<dbReference type="AlphaFoldDB" id="A0ABD5W1P8"/>
<dbReference type="SUPFAM" id="SSF48371">
    <property type="entry name" value="ARM repeat"/>
    <property type="match status" value="1"/>
</dbReference>
<comment type="caution">
    <text evidence="1">The sequence shown here is derived from an EMBL/GenBank/DDBJ whole genome shotgun (WGS) entry which is preliminary data.</text>
</comment>
<keyword evidence="2" id="KW-1185">Reference proteome</keyword>
<proteinExistence type="predicted"/>
<dbReference type="InterPro" id="IPR011989">
    <property type="entry name" value="ARM-like"/>
</dbReference>
<protein>
    <submittedName>
        <fullName evidence="1">HEAT repeat domain-containing protein</fullName>
    </submittedName>
</protein>